<evidence type="ECO:0000313" key="1">
    <source>
        <dbReference type="EMBL" id="JAH67132.1"/>
    </source>
</evidence>
<dbReference type="EMBL" id="GBXM01041445">
    <property type="protein sequence ID" value="JAH67132.1"/>
    <property type="molecule type" value="Transcribed_RNA"/>
</dbReference>
<accession>A0A0E9UMV7</accession>
<name>A0A0E9UMV7_ANGAN</name>
<protein>
    <submittedName>
        <fullName evidence="1">Uncharacterized protein</fullName>
    </submittedName>
</protein>
<sequence length="20" mass="2364">MLQVYGPRSIMLYMNGHKPQ</sequence>
<proteinExistence type="predicted"/>
<reference evidence="1" key="1">
    <citation type="submission" date="2014-11" db="EMBL/GenBank/DDBJ databases">
        <authorList>
            <person name="Amaro Gonzalez C."/>
        </authorList>
    </citation>
    <scope>NUCLEOTIDE SEQUENCE</scope>
</reference>
<reference evidence="1" key="2">
    <citation type="journal article" date="2015" name="Fish Shellfish Immunol.">
        <title>Early steps in the European eel (Anguilla anguilla)-Vibrio vulnificus interaction in the gills: Role of the RtxA13 toxin.</title>
        <authorList>
            <person name="Callol A."/>
            <person name="Pajuelo D."/>
            <person name="Ebbesson L."/>
            <person name="Teles M."/>
            <person name="MacKenzie S."/>
            <person name="Amaro C."/>
        </authorList>
    </citation>
    <scope>NUCLEOTIDE SEQUENCE</scope>
</reference>
<dbReference type="AlphaFoldDB" id="A0A0E9UMV7"/>
<organism evidence="1">
    <name type="scientific">Anguilla anguilla</name>
    <name type="common">European freshwater eel</name>
    <name type="synonym">Muraena anguilla</name>
    <dbReference type="NCBI Taxonomy" id="7936"/>
    <lineage>
        <taxon>Eukaryota</taxon>
        <taxon>Metazoa</taxon>
        <taxon>Chordata</taxon>
        <taxon>Craniata</taxon>
        <taxon>Vertebrata</taxon>
        <taxon>Euteleostomi</taxon>
        <taxon>Actinopterygii</taxon>
        <taxon>Neopterygii</taxon>
        <taxon>Teleostei</taxon>
        <taxon>Anguilliformes</taxon>
        <taxon>Anguillidae</taxon>
        <taxon>Anguilla</taxon>
    </lineage>
</organism>